<sequence length="144" mass="16773">MEKYYLIEQPPLAEKYTFLVDDISDKVNYGRATDIDKINYNRKIMGEKFDIDVKVGLLMAESKGSTFVFDLGQFICVLELRADQKEGKMTFFDCVIDMPKNDINKMLVDAYSQNIANEWFKVQERLLADLSPETDIVRLHKPEF</sequence>
<dbReference type="EMBL" id="FQWS01000009">
    <property type="protein sequence ID" value="SHH80309.1"/>
    <property type="molecule type" value="Genomic_DNA"/>
</dbReference>
<dbReference type="OrthoDB" id="1433390at2"/>
<organism evidence="1 2">
    <name type="scientific">Winogradskyella jejuensis</name>
    <dbReference type="NCBI Taxonomy" id="1089305"/>
    <lineage>
        <taxon>Bacteria</taxon>
        <taxon>Pseudomonadati</taxon>
        <taxon>Bacteroidota</taxon>
        <taxon>Flavobacteriia</taxon>
        <taxon>Flavobacteriales</taxon>
        <taxon>Flavobacteriaceae</taxon>
        <taxon>Winogradskyella</taxon>
    </lineage>
</organism>
<accession>A0A1M5VYB6</accession>
<proteinExistence type="predicted"/>
<dbReference type="RefSeq" id="WP_073087719.1">
    <property type="nucleotide sequence ID" value="NZ_FQWS01000009.1"/>
</dbReference>
<dbReference type="AlphaFoldDB" id="A0A1M5VYB6"/>
<dbReference type="Proteomes" id="UP000184522">
    <property type="component" value="Unassembled WGS sequence"/>
</dbReference>
<reference evidence="2" key="1">
    <citation type="submission" date="2016-11" db="EMBL/GenBank/DDBJ databases">
        <authorList>
            <person name="Varghese N."/>
            <person name="Submissions S."/>
        </authorList>
    </citation>
    <scope>NUCLEOTIDE SEQUENCE [LARGE SCALE GENOMIC DNA]</scope>
    <source>
        <strain evidence="2">DSM 25330</strain>
    </source>
</reference>
<keyword evidence="2" id="KW-1185">Reference proteome</keyword>
<name>A0A1M5VYB6_9FLAO</name>
<evidence type="ECO:0000313" key="1">
    <source>
        <dbReference type="EMBL" id="SHH80309.1"/>
    </source>
</evidence>
<evidence type="ECO:0000313" key="2">
    <source>
        <dbReference type="Proteomes" id="UP000184522"/>
    </source>
</evidence>
<gene>
    <name evidence="1" type="ORF">SAMN05444148_2856</name>
</gene>
<protein>
    <submittedName>
        <fullName evidence="1">Uncharacterized protein</fullName>
    </submittedName>
</protein>